<organism evidence="2">
    <name type="scientific">Timema cristinae</name>
    <name type="common">Walking stick</name>
    <dbReference type="NCBI Taxonomy" id="61476"/>
    <lineage>
        <taxon>Eukaryota</taxon>
        <taxon>Metazoa</taxon>
        <taxon>Ecdysozoa</taxon>
        <taxon>Arthropoda</taxon>
        <taxon>Hexapoda</taxon>
        <taxon>Insecta</taxon>
        <taxon>Pterygota</taxon>
        <taxon>Neoptera</taxon>
        <taxon>Polyneoptera</taxon>
        <taxon>Phasmatodea</taxon>
        <taxon>Timematodea</taxon>
        <taxon>Timematoidea</taxon>
        <taxon>Timematidae</taxon>
        <taxon>Timema</taxon>
    </lineage>
</organism>
<sequence>MTLLTGVNRNIISKLHNSLKLYYPCKFTQRNIHYTQGQSPEPSLREYFYYIDHQGMVSARNHTTGYYIRLIVTTMKETHINVDLFLDDSRMKNFTSCFKDRKFLVFFFKKLKMNTTNRYPEFPYLSLCGRERNFVRCDDCPLVFTHVIKTITTSGTTENRLCYGHAGDLLSVKFEPERVHMSPETGRVYHPAPTAVGSIGLVQSKLAIEFSKYFRFDNGEHNSPTHFTWDMTSYTLKTDWYAAIKELTTQTV</sequence>
<comment type="similarity">
    <text evidence="1">Belongs to the UPF0598 family.</text>
</comment>
<protein>
    <submittedName>
        <fullName evidence="2">Uncharacterized protein</fullName>
    </submittedName>
</protein>
<name>A0A7R9CZ54_TIMCR</name>
<evidence type="ECO:0000313" key="2">
    <source>
        <dbReference type="EMBL" id="CAD7404212.1"/>
    </source>
</evidence>
<dbReference type="Pfam" id="PF14956">
    <property type="entry name" value="DUF4505"/>
    <property type="match status" value="2"/>
</dbReference>
<evidence type="ECO:0000256" key="1">
    <source>
        <dbReference type="ARBA" id="ARBA00006322"/>
    </source>
</evidence>
<dbReference type="EMBL" id="OC319090">
    <property type="protein sequence ID" value="CAD7404212.1"/>
    <property type="molecule type" value="Genomic_DNA"/>
</dbReference>
<gene>
    <name evidence="2" type="ORF">TCEB3V08_LOCUS7391</name>
</gene>
<reference evidence="2" key="1">
    <citation type="submission" date="2020-11" db="EMBL/GenBank/DDBJ databases">
        <authorList>
            <person name="Tran Van P."/>
        </authorList>
    </citation>
    <scope>NUCLEOTIDE SEQUENCE</scope>
</reference>
<dbReference type="AlphaFoldDB" id="A0A7R9CZ54"/>
<dbReference type="PANTHER" id="PTHR31449">
    <property type="entry name" value="UPF0598 PROTEIN C8ORF82"/>
    <property type="match status" value="1"/>
</dbReference>
<dbReference type="PANTHER" id="PTHR31449:SF3">
    <property type="entry name" value="UPF0598 PROTEIN C8ORF82"/>
    <property type="match status" value="1"/>
</dbReference>
<dbReference type="InterPro" id="IPR028108">
    <property type="entry name" value="DUF4505"/>
</dbReference>
<proteinExistence type="inferred from homology"/>
<accession>A0A7R9CZ54</accession>